<dbReference type="KEGG" id="sgz:C0216_14185"/>
<dbReference type="OrthoDB" id="2379299at2"/>
<gene>
    <name evidence="2" type="ORF">C0216_14185</name>
</gene>
<evidence type="ECO:0008006" key="4">
    <source>
        <dbReference type="Google" id="ProtNLM"/>
    </source>
</evidence>
<feature type="region of interest" description="Disordered" evidence="1">
    <location>
        <begin position="365"/>
        <end position="393"/>
    </location>
</feature>
<accession>A0A344U9C8</accession>
<dbReference type="RefSeq" id="WP_114058663.1">
    <property type="nucleotide sequence ID" value="NZ_CP030862.1"/>
</dbReference>
<dbReference type="AlphaFoldDB" id="A0A344U9C8"/>
<organism evidence="2 3">
    <name type="scientific">Streptomyces globosus</name>
    <dbReference type="NCBI Taxonomy" id="68209"/>
    <lineage>
        <taxon>Bacteria</taxon>
        <taxon>Bacillati</taxon>
        <taxon>Actinomycetota</taxon>
        <taxon>Actinomycetes</taxon>
        <taxon>Kitasatosporales</taxon>
        <taxon>Streptomycetaceae</taxon>
        <taxon>Streptomyces</taxon>
    </lineage>
</organism>
<keyword evidence="3" id="KW-1185">Reference proteome</keyword>
<dbReference type="Proteomes" id="UP000252004">
    <property type="component" value="Chromosome"/>
</dbReference>
<sequence>MTNAFDDVRRLTAAGDIPAAVRALRPLAATEPLPALAGQVGALAAAVGYDDLAGAAAEVARRPVGPRSLYDFGRRCTERGIAFLAVPALREALRLAPDVRPVLYTLATALEADDRHAEAVEVLLRHEGMLEPWPGRYLLAFNTLLAGDAATALDRIARLPDPPDSGWGWAHARLRRMAGRAEAVAGFSPLDGGDLRGWQFALTGTLLGTLSPYGFGVMAGRYGYLGDSHAGCRRGLDRLAAALGAAGVRPAAVSALPGRSDRILALAAAEVLGVPLEPYAPGRTDTVVVAYDLAAHGEEVLGGLRERVPGQVLYEHAGSWTEPDGVPADFTALQRQFGTEPWGAQLGPDGRGPADDRPEEDIARDVVAADPSDDPSASDREDGAPDDGDPAFARFTTGAAALWLTGPRLPAGFTGPVRSARF</sequence>
<evidence type="ECO:0000256" key="1">
    <source>
        <dbReference type="SAM" id="MobiDB-lite"/>
    </source>
</evidence>
<name>A0A344U9C8_9ACTN</name>
<reference evidence="2 3" key="1">
    <citation type="submission" date="2018-01" db="EMBL/GenBank/DDBJ databases">
        <title>Draft genome Sequence of streptomyces globosus LZH-48.</title>
        <authorList>
            <person name="Ran K."/>
            <person name="Li Z."/>
            <person name="Wei S."/>
            <person name="Dong R."/>
        </authorList>
    </citation>
    <scope>NUCLEOTIDE SEQUENCE [LARGE SCALE GENOMIC DNA]</scope>
    <source>
        <strain evidence="2 3">LZH-48</strain>
    </source>
</reference>
<evidence type="ECO:0000313" key="2">
    <source>
        <dbReference type="EMBL" id="AXE27499.1"/>
    </source>
</evidence>
<evidence type="ECO:0000313" key="3">
    <source>
        <dbReference type="Proteomes" id="UP000252004"/>
    </source>
</evidence>
<protein>
    <recommendedName>
        <fullName evidence="4">Tetratricopeptide repeat protein</fullName>
    </recommendedName>
</protein>
<proteinExistence type="predicted"/>
<feature type="region of interest" description="Disordered" evidence="1">
    <location>
        <begin position="339"/>
        <end position="358"/>
    </location>
</feature>
<dbReference type="EMBL" id="CP030862">
    <property type="protein sequence ID" value="AXE27499.1"/>
    <property type="molecule type" value="Genomic_DNA"/>
</dbReference>